<accession>A0AAN6Q876</accession>
<name>A0AAN6Q876_9PEZI</name>
<dbReference type="SMART" id="SM00248">
    <property type="entry name" value="ANK"/>
    <property type="match status" value="4"/>
</dbReference>
<dbReference type="Pfam" id="PF00023">
    <property type="entry name" value="Ank"/>
    <property type="match status" value="1"/>
</dbReference>
<dbReference type="InterPro" id="IPR036770">
    <property type="entry name" value="Ankyrin_rpt-contain_sf"/>
</dbReference>
<evidence type="ECO:0000313" key="4">
    <source>
        <dbReference type="Proteomes" id="UP001305647"/>
    </source>
</evidence>
<dbReference type="Gene3D" id="1.25.40.20">
    <property type="entry name" value="Ankyrin repeat-containing domain"/>
    <property type="match status" value="1"/>
</dbReference>
<reference evidence="3" key="2">
    <citation type="submission" date="2023-05" db="EMBL/GenBank/DDBJ databases">
        <authorList>
            <consortium name="Lawrence Berkeley National Laboratory"/>
            <person name="Steindorff A."/>
            <person name="Hensen N."/>
            <person name="Bonometti L."/>
            <person name="Westerberg I."/>
            <person name="Brannstrom I.O."/>
            <person name="Guillou S."/>
            <person name="Cros-Aarteil S."/>
            <person name="Calhoun S."/>
            <person name="Haridas S."/>
            <person name="Kuo A."/>
            <person name="Mondo S."/>
            <person name="Pangilinan J."/>
            <person name="Riley R."/>
            <person name="Labutti K."/>
            <person name="Andreopoulos B."/>
            <person name="Lipzen A."/>
            <person name="Chen C."/>
            <person name="Yanf M."/>
            <person name="Daum C."/>
            <person name="Ng V."/>
            <person name="Clum A."/>
            <person name="Ohm R."/>
            <person name="Martin F."/>
            <person name="Silar P."/>
            <person name="Natvig D."/>
            <person name="Lalanne C."/>
            <person name="Gautier V."/>
            <person name="Ament-Velasquez S.L."/>
            <person name="Kruys A."/>
            <person name="Hutchinson M.I."/>
            <person name="Powell A.J."/>
            <person name="Barry K."/>
            <person name="Miller A.N."/>
            <person name="Grigoriev I.V."/>
            <person name="Debuchy R."/>
            <person name="Gladieux P."/>
            <person name="Thoren M.H."/>
            <person name="Johannesson H."/>
        </authorList>
    </citation>
    <scope>NUCLEOTIDE SEQUENCE</scope>
    <source>
        <strain evidence="3">CBS 757.83</strain>
    </source>
</reference>
<dbReference type="Proteomes" id="UP001305647">
    <property type="component" value="Unassembled WGS sequence"/>
</dbReference>
<evidence type="ECO:0000256" key="1">
    <source>
        <dbReference type="ARBA" id="ARBA00022737"/>
    </source>
</evidence>
<dbReference type="SUPFAM" id="SSF57850">
    <property type="entry name" value="RING/U-box"/>
    <property type="match status" value="1"/>
</dbReference>
<keyword evidence="4" id="KW-1185">Reference proteome</keyword>
<dbReference type="Pfam" id="PF12796">
    <property type="entry name" value="Ank_2"/>
    <property type="match status" value="1"/>
</dbReference>
<evidence type="ECO:0000256" key="2">
    <source>
        <dbReference type="ARBA" id="ARBA00023043"/>
    </source>
</evidence>
<evidence type="ECO:0000313" key="3">
    <source>
        <dbReference type="EMBL" id="KAK4105360.1"/>
    </source>
</evidence>
<comment type="caution">
    <text evidence="3">The sequence shown here is derived from an EMBL/GenBank/DDBJ whole genome shotgun (WGS) entry which is preliminary data.</text>
</comment>
<reference evidence="3" key="1">
    <citation type="journal article" date="2023" name="Mol. Phylogenet. Evol.">
        <title>Genome-scale phylogeny and comparative genomics of the fungal order Sordariales.</title>
        <authorList>
            <person name="Hensen N."/>
            <person name="Bonometti L."/>
            <person name="Westerberg I."/>
            <person name="Brannstrom I.O."/>
            <person name="Guillou S."/>
            <person name="Cros-Aarteil S."/>
            <person name="Calhoun S."/>
            <person name="Haridas S."/>
            <person name="Kuo A."/>
            <person name="Mondo S."/>
            <person name="Pangilinan J."/>
            <person name="Riley R."/>
            <person name="LaButti K."/>
            <person name="Andreopoulos B."/>
            <person name="Lipzen A."/>
            <person name="Chen C."/>
            <person name="Yan M."/>
            <person name="Daum C."/>
            <person name="Ng V."/>
            <person name="Clum A."/>
            <person name="Steindorff A."/>
            <person name="Ohm R.A."/>
            <person name="Martin F."/>
            <person name="Silar P."/>
            <person name="Natvig D.O."/>
            <person name="Lalanne C."/>
            <person name="Gautier V."/>
            <person name="Ament-Velasquez S.L."/>
            <person name="Kruys A."/>
            <person name="Hutchinson M.I."/>
            <person name="Powell A.J."/>
            <person name="Barry K."/>
            <person name="Miller A.N."/>
            <person name="Grigoriev I.V."/>
            <person name="Debuchy R."/>
            <person name="Gladieux P."/>
            <person name="Hiltunen Thoren M."/>
            <person name="Johannesson H."/>
        </authorList>
    </citation>
    <scope>NUCLEOTIDE SEQUENCE</scope>
    <source>
        <strain evidence="3">CBS 757.83</strain>
    </source>
</reference>
<keyword evidence="1" id="KW-0677">Repeat</keyword>
<protein>
    <submittedName>
        <fullName evidence="3">Ankyrin</fullName>
    </submittedName>
</protein>
<organism evidence="3 4">
    <name type="scientific">Parathielavia hyrcaniae</name>
    <dbReference type="NCBI Taxonomy" id="113614"/>
    <lineage>
        <taxon>Eukaryota</taxon>
        <taxon>Fungi</taxon>
        <taxon>Dikarya</taxon>
        <taxon>Ascomycota</taxon>
        <taxon>Pezizomycotina</taxon>
        <taxon>Sordariomycetes</taxon>
        <taxon>Sordariomycetidae</taxon>
        <taxon>Sordariales</taxon>
        <taxon>Chaetomiaceae</taxon>
        <taxon>Parathielavia</taxon>
    </lineage>
</organism>
<proteinExistence type="predicted"/>
<dbReference type="PANTHER" id="PTHR24198">
    <property type="entry name" value="ANKYRIN REPEAT AND PROTEIN KINASE DOMAIN-CONTAINING PROTEIN"/>
    <property type="match status" value="1"/>
</dbReference>
<dbReference type="PANTHER" id="PTHR24198:SF165">
    <property type="entry name" value="ANKYRIN REPEAT-CONTAINING PROTEIN-RELATED"/>
    <property type="match status" value="1"/>
</dbReference>
<dbReference type="SUPFAM" id="SSF48403">
    <property type="entry name" value="Ankyrin repeat"/>
    <property type="match status" value="1"/>
</dbReference>
<keyword evidence="2" id="KW-0040">ANK repeat</keyword>
<sequence length="211" mass="23133">MVEKGAAVKVADNAGWTPILTAAAIGHLEIVEELGAMPSSDPTETDHLGRSALFLSCRYGQAHVVQHLLSTERVDPLVGDWCGSTPRFAAVANGHFHVVELLVAHHTPSLNHTYFDRSLIWWARRSGNLNVAQLLLCHADQSSNSVDSDIPCDVVSFDPISIWCDACTLCIPDGSYHSCKECDFIDLCDHCFHKGVRCQKPGHPMQSKMSK</sequence>
<gene>
    <name evidence="3" type="ORF">N658DRAFT_416754</name>
</gene>
<dbReference type="EMBL" id="MU863625">
    <property type="protein sequence ID" value="KAK4105360.1"/>
    <property type="molecule type" value="Genomic_DNA"/>
</dbReference>
<dbReference type="AlphaFoldDB" id="A0AAN6Q876"/>
<dbReference type="InterPro" id="IPR002110">
    <property type="entry name" value="Ankyrin_rpt"/>
</dbReference>